<reference evidence="2" key="1">
    <citation type="submission" date="2020-06" db="EMBL/GenBank/DDBJ databases">
        <authorList>
            <consortium name="Plant Systems Biology data submission"/>
        </authorList>
    </citation>
    <scope>NUCLEOTIDE SEQUENCE</scope>
    <source>
        <strain evidence="2">D6</strain>
    </source>
</reference>
<dbReference type="AlphaFoldDB" id="A0A9N8D5M1"/>
<dbReference type="EMBL" id="CAICTM010000010">
    <property type="protein sequence ID" value="CAB9496848.1"/>
    <property type="molecule type" value="Genomic_DNA"/>
</dbReference>
<feature type="region of interest" description="Disordered" evidence="1">
    <location>
        <begin position="52"/>
        <end position="79"/>
    </location>
</feature>
<protein>
    <submittedName>
        <fullName evidence="2">Uncharacterized protein</fullName>
    </submittedName>
</protein>
<name>A0A9N8D5M1_9STRA</name>
<dbReference type="Proteomes" id="UP001153069">
    <property type="component" value="Unassembled WGS sequence"/>
</dbReference>
<sequence>MPDASKTPNARSHGQLLSCRTCNLYLYFYPEPSLIKDTLLLLTLLLKMQPQGKKRTAKANQLASKHTVRKTRPYSRPYSSRYPLVQQAPHAGKHPSQPQVCQVLQVYCMLTKRELL</sequence>
<evidence type="ECO:0000313" key="2">
    <source>
        <dbReference type="EMBL" id="CAB9496848.1"/>
    </source>
</evidence>
<accession>A0A9N8D5M1</accession>
<keyword evidence="3" id="KW-1185">Reference proteome</keyword>
<organism evidence="2 3">
    <name type="scientific">Seminavis robusta</name>
    <dbReference type="NCBI Taxonomy" id="568900"/>
    <lineage>
        <taxon>Eukaryota</taxon>
        <taxon>Sar</taxon>
        <taxon>Stramenopiles</taxon>
        <taxon>Ochrophyta</taxon>
        <taxon>Bacillariophyta</taxon>
        <taxon>Bacillariophyceae</taxon>
        <taxon>Bacillariophycidae</taxon>
        <taxon>Naviculales</taxon>
        <taxon>Naviculaceae</taxon>
        <taxon>Seminavis</taxon>
    </lineage>
</organism>
<evidence type="ECO:0000256" key="1">
    <source>
        <dbReference type="SAM" id="MobiDB-lite"/>
    </source>
</evidence>
<comment type="caution">
    <text evidence="2">The sequence shown here is derived from an EMBL/GenBank/DDBJ whole genome shotgun (WGS) entry which is preliminary data.</text>
</comment>
<proteinExistence type="predicted"/>
<gene>
    <name evidence="2" type="ORF">SEMRO_10_G008101.1</name>
</gene>
<evidence type="ECO:0000313" key="3">
    <source>
        <dbReference type="Proteomes" id="UP001153069"/>
    </source>
</evidence>